<dbReference type="AlphaFoldDB" id="A0A4Z0Q4I2"/>
<proteinExistence type="predicted"/>
<dbReference type="OrthoDB" id="1467525at2"/>
<feature type="signal peptide" evidence="1">
    <location>
        <begin position="1"/>
        <end position="22"/>
    </location>
</feature>
<dbReference type="RefSeq" id="WP_135461940.1">
    <property type="nucleotide sequence ID" value="NZ_SRLC01000001.1"/>
</dbReference>
<feature type="chain" id="PRO_5021356638" description="Lipoprotein" evidence="1">
    <location>
        <begin position="23"/>
        <end position="256"/>
    </location>
</feature>
<evidence type="ECO:0008006" key="4">
    <source>
        <dbReference type="Google" id="ProtNLM"/>
    </source>
</evidence>
<sequence length="256" mass="28920">MKSARFASLKNLLVAAPLAALALAGCQNDTVPGPESGTDYYPLEVGRYRVYAVADTLWNAYQRTPSSYQFRETVTDQVSDATGQPVFRVVRARRALPTDVWRDDSVMFVAATSKTLLLTSNNRRTVELVFPVRPDRAWNMYAFALVDTDSLTQGKDNRRYESVGQPFQTTVGGKPYRYEQTLTTALIVNNGNVYGADDEYYRSTYRQVYAKGAGPVYRVRRRFIYCDDQSPTCGKSNSRIYKGQARHEILIEQGKL</sequence>
<comment type="caution">
    <text evidence="2">The sequence shown here is derived from an EMBL/GenBank/DDBJ whole genome shotgun (WGS) entry which is preliminary data.</text>
</comment>
<keyword evidence="3" id="KW-1185">Reference proteome</keyword>
<dbReference type="EMBL" id="SRLC01000001">
    <property type="protein sequence ID" value="TGE24396.1"/>
    <property type="molecule type" value="Genomic_DNA"/>
</dbReference>
<evidence type="ECO:0000313" key="3">
    <source>
        <dbReference type="Proteomes" id="UP000297549"/>
    </source>
</evidence>
<gene>
    <name evidence="2" type="ORF">E5K00_04035</name>
</gene>
<dbReference type="Proteomes" id="UP000297549">
    <property type="component" value="Unassembled WGS sequence"/>
</dbReference>
<name>A0A4Z0Q4I2_9BACT</name>
<dbReference type="PROSITE" id="PS51257">
    <property type="entry name" value="PROKAR_LIPOPROTEIN"/>
    <property type="match status" value="1"/>
</dbReference>
<protein>
    <recommendedName>
        <fullName evidence="4">Lipoprotein</fullName>
    </recommendedName>
</protein>
<accession>A0A4Z0Q4I2</accession>
<evidence type="ECO:0000256" key="1">
    <source>
        <dbReference type="SAM" id="SignalP"/>
    </source>
</evidence>
<reference evidence="2 3" key="1">
    <citation type="submission" date="2019-04" db="EMBL/GenBank/DDBJ databases">
        <authorList>
            <person name="Feng G."/>
            <person name="Zhang J."/>
            <person name="Zhu H."/>
        </authorList>
    </citation>
    <scope>NUCLEOTIDE SEQUENCE [LARGE SCALE GENOMIC DNA]</scope>
    <source>
        <strain evidence="2 3">JCM 31653</strain>
    </source>
</reference>
<keyword evidence="1" id="KW-0732">Signal</keyword>
<organism evidence="2 3">
    <name type="scientific">Hymenobacter aquaticus</name>
    <dbReference type="NCBI Taxonomy" id="1867101"/>
    <lineage>
        <taxon>Bacteria</taxon>
        <taxon>Pseudomonadati</taxon>
        <taxon>Bacteroidota</taxon>
        <taxon>Cytophagia</taxon>
        <taxon>Cytophagales</taxon>
        <taxon>Hymenobacteraceae</taxon>
        <taxon>Hymenobacter</taxon>
    </lineage>
</organism>
<evidence type="ECO:0000313" key="2">
    <source>
        <dbReference type="EMBL" id="TGE24396.1"/>
    </source>
</evidence>